<sequence length="158" mass="17627">MTEEQKSFMKMAIEISRSGMQAGKGGPFGCVIVKDGKIIGSGSNSVLSTNDPTAHAEIVAIRDACKNLGNFQLEGCELYTSCEPCPMCLGAIYWARPSKVFYANTKKDAAEAGFDDQFIYEELKLPYNLRKIPFEQGMRDSAKEVFQEWVLKEDKTLY</sequence>
<evidence type="ECO:0000259" key="5">
    <source>
        <dbReference type="PROSITE" id="PS51747"/>
    </source>
</evidence>
<reference evidence="6 7" key="1">
    <citation type="submission" date="2019-02" db="EMBL/GenBank/DDBJ databases">
        <title>Genomic Encyclopedia of Archaeal and Bacterial Type Strains, Phase II (KMG-II): from individual species to whole genera.</title>
        <authorList>
            <person name="Goeker M."/>
        </authorList>
    </citation>
    <scope>NUCLEOTIDE SEQUENCE [LARGE SCALE GENOMIC DNA]</scope>
    <source>
        <strain evidence="6 7">DSM 21411</strain>
    </source>
</reference>
<keyword evidence="2" id="KW-0479">Metal-binding</keyword>
<keyword evidence="3" id="KW-0378">Hydrolase</keyword>
<dbReference type="Proteomes" id="UP000292209">
    <property type="component" value="Unassembled WGS sequence"/>
</dbReference>
<organism evidence="6 7">
    <name type="scientific">Cecembia calidifontis</name>
    <dbReference type="NCBI Taxonomy" id="1187080"/>
    <lineage>
        <taxon>Bacteria</taxon>
        <taxon>Pseudomonadati</taxon>
        <taxon>Bacteroidota</taxon>
        <taxon>Cytophagia</taxon>
        <taxon>Cytophagales</taxon>
        <taxon>Cyclobacteriaceae</taxon>
        <taxon>Cecembia</taxon>
    </lineage>
</organism>
<dbReference type="GO" id="GO:0006152">
    <property type="term" value="P:purine nucleoside catabolic process"/>
    <property type="evidence" value="ECO:0007669"/>
    <property type="project" value="TreeGrafter"/>
</dbReference>
<dbReference type="GO" id="GO:0008270">
    <property type="term" value="F:zinc ion binding"/>
    <property type="evidence" value="ECO:0007669"/>
    <property type="project" value="InterPro"/>
</dbReference>
<dbReference type="Gene3D" id="3.40.140.10">
    <property type="entry name" value="Cytidine Deaminase, domain 2"/>
    <property type="match status" value="1"/>
</dbReference>
<dbReference type="PANTHER" id="PTHR11079:SF161">
    <property type="entry name" value="CMP_DCMP-TYPE DEAMINASE DOMAIN-CONTAINING PROTEIN"/>
    <property type="match status" value="1"/>
</dbReference>
<dbReference type="InterPro" id="IPR016192">
    <property type="entry name" value="APOBEC/CMP_deaminase_Zn-bd"/>
</dbReference>
<proteinExistence type="inferred from homology"/>
<dbReference type="InterPro" id="IPR016193">
    <property type="entry name" value="Cytidine_deaminase-like"/>
</dbReference>
<dbReference type="PANTHER" id="PTHR11079">
    <property type="entry name" value="CYTOSINE DEAMINASE FAMILY MEMBER"/>
    <property type="match status" value="1"/>
</dbReference>
<dbReference type="InterPro" id="IPR002125">
    <property type="entry name" value="CMP_dCMP_dom"/>
</dbReference>
<feature type="domain" description="CMP/dCMP-type deaminase" evidence="5">
    <location>
        <begin position="3"/>
        <end position="127"/>
    </location>
</feature>
<comment type="caution">
    <text evidence="6">The sequence shown here is derived from an EMBL/GenBank/DDBJ whole genome shotgun (WGS) entry which is preliminary data.</text>
</comment>
<dbReference type="RefSeq" id="WP_130275201.1">
    <property type="nucleotide sequence ID" value="NZ_SGXG01000001.1"/>
</dbReference>
<dbReference type="GO" id="GO:0047974">
    <property type="term" value="F:guanosine deaminase activity"/>
    <property type="evidence" value="ECO:0007669"/>
    <property type="project" value="TreeGrafter"/>
</dbReference>
<dbReference type="EMBL" id="SGXG01000001">
    <property type="protein sequence ID" value="RZS96213.1"/>
    <property type="molecule type" value="Genomic_DNA"/>
</dbReference>
<keyword evidence="7" id="KW-1185">Reference proteome</keyword>
<name>A0A4Q7P7T8_9BACT</name>
<keyword evidence="4" id="KW-0862">Zinc</keyword>
<dbReference type="FunFam" id="3.40.140.10:FF:000011">
    <property type="entry name" value="tRNA-specific adenosine deaminase"/>
    <property type="match status" value="1"/>
</dbReference>
<evidence type="ECO:0000256" key="4">
    <source>
        <dbReference type="ARBA" id="ARBA00022833"/>
    </source>
</evidence>
<dbReference type="SUPFAM" id="SSF53927">
    <property type="entry name" value="Cytidine deaminase-like"/>
    <property type="match status" value="1"/>
</dbReference>
<gene>
    <name evidence="6" type="ORF">BC751_1779</name>
</gene>
<dbReference type="Pfam" id="PF00383">
    <property type="entry name" value="dCMP_cyt_deam_1"/>
    <property type="match status" value="1"/>
</dbReference>
<comment type="similarity">
    <text evidence="1">Belongs to the cytidine and deoxycytidylate deaminase family.</text>
</comment>
<evidence type="ECO:0000313" key="7">
    <source>
        <dbReference type="Proteomes" id="UP000292209"/>
    </source>
</evidence>
<accession>A0A4Q7P7T8</accession>
<dbReference type="PROSITE" id="PS51747">
    <property type="entry name" value="CYT_DCMP_DEAMINASES_2"/>
    <property type="match status" value="1"/>
</dbReference>
<dbReference type="OrthoDB" id="9802676at2"/>
<dbReference type="AlphaFoldDB" id="A0A4Q7P7T8"/>
<evidence type="ECO:0000256" key="3">
    <source>
        <dbReference type="ARBA" id="ARBA00022801"/>
    </source>
</evidence>
<dbReference type="CDD" id="cd01285">
    <property type="entry name" value="nucleoside_deaminase"/>
    <property type="match status" value="1"/>
</dbReference>
<evidence type="ECO:0000256" key="1">
    <source>
        <dbReference type="ARBA" id="ARBA00006576"/>
    </source>
</evidence>
<dbReference type="PROSITE" id="PS00903">
    <property type="entry name" value="CYT_DCMP_DEAMINASES_1"/>
    <property type="match status" value="1"/>
</dbReference>
<evidence type="ECO:0000313" key="6">
    <source>
        <dbReference type="EMBL" id="RZS96213.1"/>
    </source>
</evidence>
<protein>
    <submittedName>
        <fullName evidence="6">tRNA(Arg) A34 adenosine deaminase TadA</fullName>
    </submittedName>
</protein>
<evidence type="ECO:0000256" key="2">
    <source>
        <dbReference type="ARBA" id="ARBA00022723"/>
    </source>
</evidence>